<dbReference type="EMBL" id="CAJVPW010002742">
    <property type="protein sequence ID" value="CAG8512368.1"/>
    <property type="molecule type" value="Genomic_DNA"/>
</dbReference>
<comment type="caution">
    <text evidence="1">The sequence shown here is derived from an EMBL/GenBank/DDBJ whole genome shotgun (WGS) entry which is preliminary data.</text>
</comment>
<keyword evidence="2" id="KW-1185">Reference proteome</keyword>
<feature type="non-terminal residue" evidence="1">
    <location>
        <position position="1"/>
    </location>
</feature>
<protein>
    <submittedName>
        <fullName evidence="1">11997_t:CDS:1</fullName>
    </submittedName>
</protein>
<proteinExistence type="predicted"/>
<evidence type="ECO:0000313" key="2">
    <source>
        <dbReference type="Proteomes" id="UP000789366"/>
    </source>
</evidence>
<evidence type="ECO:0000313" key="1">
    <source>
        <dbReference type="EMBL" id="CAG8512368.1"/>
    </source>
</evidence>
<organism evidence="1 2">
    <name type="scientific">Cetraspora pellucida</name>
    <dbReference type="NCBI Taxonomy" id="1433469"/>
    <lineage>
        <taxon>Eukaryota</taxon>
        <taxon>Fungi</taxon>
        <taxon>Fungi incertae sedis</taxon>
        <taxon>Mucoromycota</taxon>
        <taxon>Glomeromycotina</taxon>
        <taxon>Glomeromycetes</taxon>
        <taxon>Diversisporales</taxon>
        <taxon>Gigasporaceae</taxon>
        <taxon>Cetraspora</taxon>
    </lineage>
</organism>
<dbReference type="Proteomes" id="UP000789366">
    <property type="component" value="Unassembled WGS sequence"/>
</dbReference>
<accession>A0ACA9L952</accession>
<gene>
    <name evidence="1" type="ORF">SPELUC_LOCUS3537</name>
</gene>
<sequence length="124" mass="13986">ANTNIMPKIEILADDGYKWSWLMNHLVSFHVESSVLISVSRKDGIEALLSNSTQVGHECEALHGDMMQVDRDKVLKDFKNNKFPIMIATDVAARGLDIKAVKTVINYDIARDIDSHVYRIDRTG</sequence>
<reference evidence="1" key="1">
    <citation type="submission" date="2021-06" db="EMBL/GenBank/DDBJ databases">
        <authorList>
            <person name="Kallberg Y."/>
            <person name="Tangrot J."/>
            <person name="Rosling A."/>
        </authorList>
    </citation>
    <scope>NUCLEOTIDE SEQUENCE</scope>
    <source>
        <strain evidence="1">28 12/20/2015</strain>
    </source>
</reference>
<name>A0ACA9L952_9GLOM</name>